<keyword evidence="2" id="KW-1185">Reference proteome</keyword>
<dbReference type="EMBL" id="CM044701">
    <property type="protein sequence ID" value="KAI5682844.1"/>
    <property type="molecule type" value="Genomic_DNA"/>
</dbReference>
<comment type="caution">
    <text evidence="1">The sequence shown here is derived from an EMBL/GenBank/DDBJ whole genome shotgun (WGS) entry which is preliminary data.</text>
</comment>
<reference evidence="2" key="1">
    <citation type="journal article" date="2023" name="Nat. Plants">
        <title>Single-cell RNA sequencing provides a high-resolution roadmap for understanding the multicellular compartmentation of specialized metabolism.</title>
        <authorList>
            <person name="Sun S."/>
            <person name="Shen X."/>
            <person name="Li Y."/>
            <person name="Li Y."/>
            <person name="Wang S."/>
            <person name="Li R."/>
            <person name="Zhang H."/>
            <person name="Shen G."/>
            <person name="Guo B."/>
            <person name="Wei J."/>
            <person name="Xu J."/>
            <person name="St-Pierre B."/>
            <person name="Chen S."/>
            <person name="Sun C."/>
        </authorList>
    </citation>
    <scope>NUCLEOTIDE SEQUENCE [LARGE SCALE GENOMIC DNA]</scope>
</reference>
<proteinExistence type="predicted"/>
<dbReference type="Proteomes" id="UP001060085">
    <property type="component" value="Linkage Group LG01"/>
</dbReference>
<evidence type="ECO:0000313" key="1">
    <source>
        <dbReference type="EMBL" id="KAI5682844.1"/>
    </source>
</evidence>
<protein>
    <submittedName>
        <fullName evidence="1">Uncharacterized protein</fullName>
    </submittedName>
</protein>
<evidence type="ECO:0000313" key="2">
    <source>
        <dbReference type="Proteomes" id="UP001060085"/>
    </source>
</evidence>
<organism evidence="1 2">
    <name type="scientific">Catharanthus roseus</name>
    <name type="common">Madagascar periwinkle</name>
    <name type="synonym">Vinca rosea</name>
    <dbReference type="NCBI Taxonomy" id="4058"/>
    <lineage>
        <taxon>Eukaryota</taxon>
        <taxon>Viridiplantae</taxon>
        <taxon>Streptophyta</taxon>
        <taxon>Embryophyta</taxon>
        <taxon>Tracheophyta</taxon>
        <taxon>Spermatophyta</taxon>
        <taxon>Magnoliopsida</taxon>
        <taxon>eudicotyledons</taxon>
        <taxon>Gunneridae</taxon>
        <taxon>Pentapetalae</taxon>
        <taxon>asterids</taxon>
        <taxon>lamiids</taxon>
        <taxon>Gentianales</taxon>
        <taxon>Apocynaceae</taxon>
        <taxon>Rauvolfioideae</taxon>
        <taxon>Vinceae</taxon>
        <taxon>Catharanthinae</taxon>
        <taxon>Catharanthus</taxon>
    </lineage>
</organism>
<name>A0ACC0CDI2_CATRO</name>
<sequence>MAVTGREASHQYFSLASRKAEEAALRRYQATHWLECLVGPLGIESQPSERKFVSCLRNGLVLCNLINKIEPGSVPKVVVNQASSNPVTWDSQPLPAYQYFENVRNFLVAIEQLKLPAFDASIFERDAVEEGSSVKVVDCILALKAYHEWKQMPGSKGNGFMHRPLRSPFVAHSSSRNINTQLPGPINSDSSSYLENQKLQEQIIKGLVEHMVGTKENMDNNLIASFRDGNMDAAKLLGKFVSTCLEQELQKKFPELKKDISDNNGVRSSPLGHKASTPLEILNPRNRKSCKACLKKGYCKHWALVEMQEKELLSLKELLSTARQEFQELQIQLNSDLEKLGGQVQEMSVSAQKYHKVVQENRNLYNMVQDLKGNIRVYCRIRPVFRAETESVIDFIGKDGSLVVVDPTKLHKDGRKSFQFHQVFGPTATQEEVFKETQPLVRSVMDGYNVCIFAYGQTGSGKTHTMSGSSGGSTAEKGINYLALNDLFQLSNERKYIMKYEMHMQMVEIYNEQVRDLLAEDSSITKYPFASKSSFFSPFSDAISLLEIQGCSSDNEFALQNASMHHVVSITDVINLMKLGDINRAVASAAINDRRSRSHSVLTVHVCGEDVSGTTLNSCLHLVDLAGSERVDEAGATGEGLREAQHINKSLSCLQDVIMALAQKNSYIPYRNSKLTLLLQNALGGRAKTLMFAHVSPEGDSFGETISTLKFAQKVSTVELGAASKNKESNEVLELKAELESLRAALANKGRKTPMRNKPKEVVRTPHEKPKLMMEKTPPRTRRLSIENCSAMKVEKMNADERKGPKTPFMQTKSRRLSLEGSRYANKTPEQMKILDSSSKPVMQLQDGDRVLKTPNGSSKVESNGPRPSRSPIPFKSSMEKTGIRTRNLHLHDGEPVKTPLNGGSLADLNQPRPQRSPTEKSSMQKTENRTKHLQLHQLKTPEPAVTSKNIGDKGIKSEQHGITSEFPTPSLANNGKHGKGSQIRKSIRSIGKLINGEKRNQHKLTEVVPATPVKGSGSTHHDHHEAKTPISTNARALRRQSLAGILPQERSRRSSLGGEDIINSRNSKTPPPTRASTKLAKRWL</sequence>
<gene>
    <name evidence="1" type="ORF">M9H77_04072</name>
</gene>
<accession>A0ACC0CDI2</accession>